<feature type="transmembrane region" description="Helical" evidence="1">
    <location>
        <begin position="214"/>
        <end position="235"/>
    </location>
</feature>
<protein>
    <submittedName>
        <fullName evidence="3">GNAT family N-acetyltransferase</fullName>
    </submittedName>
</protein>
<comment type="caution">
    <text evidence="3">The sequence shown here is derived from an EMBL/GenBank/DDBJ whole genome shotgun (WGS) entry which is preliminary data.</text>
</comment>
<evidence type="ECO:0000313" key="4">
    <source>
        <dbReference type="Proteomes" id="UP000621436"/>
    </source>
</evidence>
<dbReference type="Proteomes" id="UP000621436">
    <property type="component" value="Unassembled WGS sequence"/>
</dbReference>
<evidence type="ECO:0000313" key="3">
    <source>
        <dbReference type="EMBL" id="MBF8437904.1"/>
    </source>
</evidence>
<keyword evidence="4" id="KW-1185">Reference proteome</keyword>
<feature type="transmembrane region" description="Helical" evidence="1">
    <location>
        <begin position="183"/>
        <end position="202"/>
    </location>
</feature>
<dbReference type="GO" id="GO:0016747">
    <property type="term" value="F:acyltransferase activity, transferring groups other than amino-acyl groups"/>
    <property type="evidence" value="ECO:0007669"/>
    <property type="project" value="InterPro"/>
</dbReference>
<organism evidence="3 4">
    <name type="scientific">Halonatronomonas betaini</name>
    <dbReference type="NCBI Taxonomy" id="2778430"/>
    <lineage>
        <taxon>Bacteria</taxon>
        <taxon>Bacillati</taxon>
        <taxon>Bacillota</taxon>
        <taxon>Clostridia</taxon>
        <taxon>Halanaerobiales</taxon>
        <taxon>Halarsenatibacteraceae</taxon>
        <taxon>Halonatronomonas</taxon>
    </lineage>
</organism>
<feature type="transmembrane region" description="Helical" evidence="1">
    <location>
        <begin position="319"/>
        <end position="338"/>
    </location>
</feature>
<keyword evidence="1" id="KW-1133">Transmembrane helix</keyword>
<gene>
    <name evidence="3" type="ORF">I0Q91_12485</name>
</gene>
<proteinExistence type="predicted"/>
<dbReference type="InterPro" id="IPR000182">
    <property type="entry name" value="GNAT_dom"/>
</dbReference>
<keyword evidence="1" id="KW-0812">Transmembrane</keyword>
<feature type="transmembrane region" description="Helical" evidence="1">
    <location>
        <begin position="247"/>
        <end position="268"/>
    </location>
</feature>
<reference evidence="3" key="1">
    <citation type="submission" date="2020-11" db="EMBL/GenBank/DDBJ databases">
        <title>Halonatronomonas betainensis gen. nov., sp. nov. a novel haloalkaliphilic representative of the family Halanaerobiacae capable of betaine degradation.</title>
        <authorList>
            <person name="Boltyanskaya Y."/>
            <person name="Kevbrin V."/>
            <person name="Detkova E."/>
            <person name="Grouzdev D.S."/>
            <person name="Koziaeva V."/>
            <person name="Zhilina T."/>
        </authorList>
    </citation>
    <scope>NUCLEOTIDE SEQUENCE</scope>
    <source>
        <strain evidence="3">Z-7014</strain>
    </source>
</reference>
<dbReference type="InterPro" id="IPR016181">
    <property type="entry name" value="Acyl_CoA_acyltransferase"/>
</dbReference>
<accession>A0A931AWD0</accession>
<dbReference type="Gene3D" id="3.40.630.30">
    <property type="match status" value="1"/>
</dbReference>
<evidence type="ECO:0000256" key="1">
    <source>
        <dbReference type="SAM" id="Phobius"/>
    </source>
</evidence>
<sequence>MYKDNLTIRRMRPGEEKKVRAITRESFPLTAWLFFSHKPATLVALKDNQIVAGVVYGQFSYSKEINAGTIYWLFTAPDHQGEGIGKKLIEKAIFKLETGGCQEIFACIEGYNSSSFKIFNSQGFSKLRLFDQINKFGFKTFYIWYQTHHLFDLGHDLWYLELKEHENKVENGLKTDKNKSMNIKTWIFNVTISSLIMFIALLRTDLIDIDIIDIFSVFLAIGITFGIRDLAGIIAGKGSGLNLEYDIWESGHIISIIMAIFAGGYIPVPGTYYPKDNNWSYQNKLPELANQSLASAGALVVLGWILNFDFINGGKFIEILLVAVTNMAIFDIALPFFPFVSYNGRRIWDYNKIIWLVLFITLLGFIIF</sequence>
<dbReference type="EMBL" id="JADPIE010000008">
    <property type="protein sequence ID" value="MBF8437904.1"/>
    <property type="molecule type" value="Genomic_DNA"/>
</dbReference>
<feature type="transmembrane region" description="Helical" evidence="1">
    <location>
        <begin position="288"/>
        <end position="307"/>
    </location>
</feature>
<keyword evidence="1" id="KW-0472">Membrane</keyword>
<dbReference type="CDD" id="cd04301">
    <property type="entry name" value="NAT_SF"/>
    <property type="match status" value="1"/>
</dbReference>
<dbReference type="PROSITE" id="PS51186">
    <property type="entry name" value="GNAT"/>
    <property type="match status" value="1"/>
</dbReference>
<feature type="domain" description="N-acetyltransferase" evidence="2">
    <location>
        <begin position="6"/>
        <end position="163"/>
    </location>
</feature>
<dbReference type="Pfam" id="PF00583">
    <property type="entry name" value="Acetyltransf_1"/>
    <property type="match status" value="1"/>
</dbReference>
<dbReference type="AlphaFoldDB" id="A0A931AWD0"/>
<dbReference type="SUPFAM" id="SSF55729">
    <property type="entry name" value="Acyl-CoA N-acyltransferases (Nat)"/>
    <property type="match status" value="1"/>
</dbReference>
<dbReference type="RefSeq" id="WP_270454964.1">
    <property type="nucleotide sequence ID" value="NZ_JADPIE010000008.1"/>
</dbReference>
<evidence type="ECO:0000259" key="2">
    <source>
        <dbReference type="PROSITE" id="PS51186"/>
    </source>
</evidence>
<name>A0A931AWD0_9FIRM</name>
<feature type="transmembrane region" description="Helical" evidence="1">
    <location>
        <begin position="350"/>
        <end position="367"/>
    </location>
</feature>